<protein>
    <submittedName>
        <fullName evidence="1">Uncharacterized protein</fullName>
    </submittedName>
</protein>
<evidence type="ECO:0000313" key="2">
    <source>
        <dbReference type="Proteomes" id="UP001497535"/>
    </source>
</evidence>
<reference evidence="1" key="1">
    <citation type="submission" date="2023-11" db="EMBL/GenBank/DDBJ databases">
        <authorList>
            <person name="Poullet M."/>
        </authorList>
    </citation>
    <scope>NUCLEOTIDE SEQUENCE</scope>
    <source>
        <strain evidence="1">E1834</strain>
    </source>
</reference>
<accession>A0ACB1A0H5</accession>
<gene>
    <name evidence="1" type="ORF">MENTE1834_LOCUS31994</name>
</gene>
<comment type="caution">
    <text evidence="1">The sequence shown here is derived from an EMBL/GenBank/DDBJ whole genome shotgun (WGS) entry which is preliminary data.</text>
</comment>
<proteinExistence type="predicted"/>
<evidence type="ECO:0000313" key="1">
    <source>
        <dbReference type="EMBL" id="CAK5084598.1"/>
    </source>
</evidence>
<organism evidence="1 2">
    <name type="scientific">Meloidogyne enterolobii</name>
    <name type="common">Root-knot nematode worm</name>
    <name type="synonym">Meloidogyne mayaguensis</name>
    <dbReference type="NCBI Taxonomy" id="390850"/>
    <lineage>
        <taxon>Eukaryota</taxon>
        <taxon>Metazoa</taxon>
        <taxon>Ecdysozoa</taxon>
        <taxon>Nematoda</taxon>
        <taxon>Chromadorea</taxon>
        <taxon>Rhabditida</taxon>
        <taxon>Tylenchina</taxon>
        <taxon>Tylenchomorpha</taxon>
        <taxon>Tylenchoidea</taxon>
        <taxon>Meloidogynidae</taxon>
        <taxon>Meloidogyninae</taxon>
        <taxon>Meloidogyne</taxon>
    </lineage>
</organism>
<dbReference type="EMBL" id="CAVMJV010000054">
    <property type="protein sequence ID" value="CAK5084598.1"/>
    <property type="molecule type" value="Genomic_DNA"/>
</dbReference>
<name>A0ACB1A0H5_MELEN</name>
<keyword evidence="2" id="KW-1185">Reference proteome</keyword>
<sequence length="66" mass="7615">MTRYTILMDHARSLIIGSITQITHQMEILEQNEEGRSRGVKMVFLNFIKSQEWFVSQPSVTTITTA</sequence>
<dbReference type="Proteomes" id="UP001497535">
    <property type="component" value="Unassembled WGS sequence"/>
</dbReference>